<protein>
    <submittedName>
        <fullName evidence="1">Uncharacterized protein</fullName>
    </submittedName>
</protein>
<name>A0A2P2P4J0_RHIMU</name>
<proteinExistence type="predicted"/>
<sequence>MYVQIQIQEGRAVLNDLCNCHMLPILSL</sequence>
<dbReference type="EMBL" id="GGEC01069115">
    <property type="protein sequence ID" value="MBX49599.1"/>
    <property type="molecule type" value="Transcribed_RNA"/>
</dbReference>
<organism evidence="1">
    <name type="scientific">Rhizophora mucronata</name>
    <name type="common">Asiatic mangrove</name>
    <dbReference type="NCBI Taxonomy" id="61149"/>
    <lineage>
        <taxon>Eukaryota</taxon>
        <taxon>Viridiplantae</taxon>
        <taxon>Streptophyta</taxon>
        <taxon>Embryophyta</taxon>
        <taxon>Tracheophyta</taxon>
        <taxon>Spermatophyta</taxon>
        <taxon>Magnoliopsida</taxon>
        <taxon>eudicotyledons</taxon>
        <taxon>Gunneridae</taxon>
        <taxon>Pentapetalae</taxon>
        <taxon>rosids</taxon>
        <taxon>fabids</taxon>
        <taxon>Malpighiales</taxon>
        <taxon>Rhizophoraceae</taxon>
        <taxon>Rhizophora</taxon>
    </lineage>
</organism>
<dbReference type="AlphaFoldDB" id="A0A2P2P4J0"/>
<evidence type="ECO:0000313" key="1">
    <source>
        <dbReference type="EMBL" id="MBX49599.1"/>
    </source>
</evidence>
<reference evidence="1" key="1">
    <citation type="submission" date="2018-02" db="EMBL/GenBank/DDBJ databases">
        <title>Rhizophora mucronata_Transcriptome.</title>
        <authorList>
            <person name="Meera S.P."/>
            <person name="Sreeshan A."/>
            <person name="Augustine A."/>
        </authorList>
    </citation>
    <scope>NUCLEOTIDE SEQUENCE</scope>
    <source>
        <tissue evidence="1">Leaf</tissue>
    </source>
</reference>
<accession>A0A2P2P4J0</accession>